<proteinExistence type="predicted"/>
<sequence length="282" mass="31181">MKLTEEDLQKLANLAIDAAVRTGKFISESQPGKVEHKGTGESLATDVVTEVDRQSQELILKILNPSLEEYDLALLTEESPDDGSRLEKDYFWCIDPIDGTLQFIEGTPGYAVSIALISKEGIPQIGVVYDPWTHTLYHAVRGGGAFRNSNPWKLPNVGNRLRIFTDRHESEGPKFKPMVKAMDAESGTYGGAVMNALWCLENPPACYFKFPTTGNLGGSFWDFAAITCIYNELDLWASDVQGHTLQLNRPEAITLSHCGVLFATDPTHAKQFIQLNANPMFA</sequence>
<protein>
    <submittedName>
        <fullName evidence="2">Inositol-1-monophosphatase</fullName>
    </submittedName>
</protein>
<dbReference type="PANTHER" id="PTHR20854">
    <property type="entry name" value="INOSITOL MONOPHOSPHATASE"/>
    <property type="match status" value="1"/>
</dbReference>
<feature type="binding site" evidence="1">
    <location>
        <position position="77"/>
    </location>
    <ligand>
        <name>Mg(2+)</name>
        <dbReference type="ChEBI" id="CHEBI:18420"/>
        <label>1</label>
        <note>catalytic</note>
    </ligand>
</feature>
<dbReference type="Pfam" id="PF00459">
    <property type="entry name" value="Inositol_P"/>
    <property type="match status" value="1"/>
</dbReference>
<dbReference type="SUPFAM" id="SSF56655">
    <property type="entry name" value="Carbohydrate phosphatase"/>
    <property type="match status" value="1"/>
</dbReference>
<dbReference type="Proteomes" id="UP000366872">
    <property type="component" value="Unassembled WGS sequence"/>
</dbReference>
<evidence type="ECO:0000256" key="1">
    <source>
        <dbReference type="PIRSR" id="PIRSR600760-2"/>
    </source>
</evidence>
<dbReference type="GO" id="GO:0008934">
    <property type="term" value="F:inositol monophosphate 1-phosphatase activity"/>
    <property type="evidence" value="ECO:0007669"/>
    <property type="project" value="TreeGrafter"/>
</dbReference>
<dbReference type="GO" id="GO:0046872">
    <property type="term" value="F:metal ion binding"/>
    <property type="evidence" value="ECO:0007669"/>
    <property type="project" value="UniProtKB-KW"/>
</dbReference>
<feature type="binding site" evidence="1">
    <location>
        <position position="97"/>
    </location>
    <ligand>
        <name>Mg(2+)</name>
        <dbReference type="ChEBI" id="CHEBI:18420"/>
        <label>1</label>
        <note>catalytic</note>
    </ligand>
</feature>
<feature type="binding site" evidence="1">
    <location>
        <position position="98"/>
    </location>
    <ligand>
        <name>Mg(2+)</name>
        <dbReference type="ChEBI" id="CHEBI:18420"/>
        <label>1</label>
        <note>catalytic</note>
    </ligand>
</feature>
<dbReference type="RefSeq" id="WP_136079213.1">
    <property type="nucleotide sequence ID" value="NZ_CAAHFG010000001.1"/>
</dbReference>
<dbReference type="GO" id="GO:0007165">
    <property type="term" value="P:signal transduction"/>
    <property type="evidence" value="ECO:0007669"/>
    <property type="project" value="TreeGrafter"/>
</dbReference>
<dbReference type="Gene3D" id="3.30.540.10">
    <property type="entry name" value="Fructose-1,6-Bisphosphatase, subunit A, domain 1"/>
    <property type="match status" value="1"/>
</dbReference>
<dbReference type="Gene3D" id="3.40.190.80">
    <property type="match status" value="1"/>
</dbReference>
<dbReference type="PRINTS" id="PR00377">
    <property type="entry name" value="IMPHPHTASES"/>
</dbReference>
<dbReference type="EMBL" id="CAAHFG010000001">
    <property type="protein sequence ID" value="VGO13664.1"/>
    <property type="molecule type" value="Genomic_DNA"/>
</dbReference>
<dbReference type="PANTHER" id="PTHR20854:SF4">
    <property type="entry name" value="INOSITOL-1-MONOPHOSPHATASE-RELATED"/>
    <property type="match status" value="1"/>
</dbReference>
<dbReference type="AlphaFoldDB" id="A0A6C2U1Y7"/>
<keyword evidence="1" id="KW-0460">Magnesium</keyword>
<comment type="cofactor">
    <cofactor evidence="1">
        <name>Mg(2+)</name>
        <dbReference type="ChEBI" id="CHEBI:18420"/>
    </cofactor>
</comment>
<accession>A0A6C2U1Y7</accession>
<name>A0A6C2U1Y7_PONDE</name>
<reference evidence="2 3" key="1">
    <citation type="submission" date="2019-04" db="EMBL/GenBank/DDBJ databases">
        <authorList>
            <person name="Van Vliet M D."/>
        </authorList>
    </citation>
    <scope>NUCLEOTIDE SEQUENCE [LARGE SCALE GENOMIC DNA]</scope>
    <source>
        <strain evidence="2 3">F1</strain>
    </source>
</reference>
<feature type="binding site" evidence="1">
    <location>
        <position position="222"/>
    </location>
    <ligand>
        <name>Mg(2+)</name>
        <dbReference type="ChEBI" id="CHEBI:18420"/>
        <label>1</label>
        <note>catalytic</note>
    </ligand>
</feature>
<dbReference type="GO" id="GO:0006020">
    <property type="term" value="P:inositol metabolic process"/>
    <property type="evidence" value="ECO:0007669"/>
    <property type="project" value="TreeGrafter"/>
</dbReference>
<organism evidence="2 3">
    <name type="scientific">Pontiella desulfatans</name>
    <dbReference type="NCBI Taxonomy" id="2750659"/>
    <lineage>
        <taxon>Bacteria</taxon>
        <taxon>Pseudomonadati</taxon>
        <taxon>Kiritimatiellota</taxon>
        <taxon>Kiritimatiellia</taxon>
        <taxon>Kiritimatiellales</taxon>
        <taxon>Pontiellaceae</taxon>
        <taxon>Pontiella</taxon>
    </lineage>
</organism>
<dbReference type="InterPro" id="IPR000760">
    <property type="entry name" value="Inositol_monophosphatase-like"/>
</dbReference>
<gene>
    <name evidence="2" type="primary">suhB_1</name>
    <name evidence="2" type="ORF">PDESU_02221</name>
</gene>
<evidence type="ECO:0000313" key="3">
    <source>
        <dbReference type="Proteomes" id="UP000366872"/>
    </source>
</evidence>
<keyword evidence="1" id="KW-0479">Metal-binding</keyword>
<evidence type="ECO:0000313" key="2">
    <source>
        <dbReference type="EMBL" id="VGO13664.1"/>
    </source>
</evidence>
<keyword evidence="3" id="KW-1185">Reference proteome</keyword>
<feature type="binding site" evidence="1">
    <location>
        <position position="95"/>
    </location>
    <ligand>
        <name>Mg(2+)</name>
        <dbReference type="ChEBI" id="CHEBI:18420"/>
        <label>1</label>
        <note>catalytic</note>
    </ligand>
</feature>